<dbReference type="OrthoDB" id="7334795at2"/>
<name>A0A3L7A704_9HYPH</name>
<dbReference type="Proteomes" id="UP000269692">
    <property type="component" value="Unassembled WGS sequence"/>
</dbReference>
<dbReference type="GO" id="GO:0032259">
    <property type="term" value="P:methylation"/>
    <property type="evidence" value="ECO:0007669"/>
    <property type="project" value="UniProtKB-KW"/>
</dbReference>
<dbReference type="SUPFAM" id="SSF53335">
    <property type="entry name" value="S-adenosyl-L-methionine-dependent methyltransferases"/>
    <property type="match status" value="1"/>
</dbReference>
<accession>A0A3L7A704</accession>
<keyword evidence="2" id="KW-0489">Methyltransferase</keyword>
<keyword evidence="2" id="KW-0808">Transferase</keyword>
<organism evidence="2 3">
    <name type="scientific">Xanthobacter tagetidis</name>
    <dbReference type="NCBI Taxonomy" id="60216"/>
    <lineage>
        <taxon>Bacteria</taxon>
        <taxon>Pseudomonadati</taxon>
        <taxon>Pseudomonadota</taxon>
        <taxon>Alphaproteobacteria</taxon>
        <taxon>Hyphomicrobiales</taxon>
        <taxon>Xanthobacteraceae</taxon>
        <taxon>Xanthobacter</taxon>
    </lineage>
</organism>
<evidence type="ECO:0000259" key="1">
    <source>
        <dbReference type="Pfam" id="PF08241"/>
    </source>
</evidence>
<protein>
    <submittedName>
        <fullName evidence="2">Class I SAM-dependent methyltransferase</fullName>
    </submittedName>
</protein>
<evidence type="ECO:0000313" key="2">
    <source>
        <dbReference type="EMBL" id="RLP75904.1"/>
    </source>
</evidence>
<dbReference type="Pfam" id="PF08241">
    <property type="entry name" value="Methyltransf_11"/>
    <property type="match status" value="1"/>
</dbReference>
<gene>
    <name evidence="2" type="ORF">D9R14_16470</name>
</gene>
<dbReference type="EMBL" id="RCTF01000014">
    <property type="protein sequence ID" value="RLP75904.1"/>
    <property type="molecule type" value="Genomic_DNA"/>
</dbReference>
<dbReference type="InterPro" id="IPR029063">
    <property type="entry name" value="SAM-dependent_MTases_sf"/>
</dbReference>
<feature type="domain" description="Methyltransferase type 11" evidence="1">
    <location>
        <begin position="44"/>
        <end position="138"/>
    </location>
</feature>
<dbReference type="Gene3D" id="3.40.50.150">
    <property type="entry name" value="Vaccinia Virus protein VP39"/>
    <property type="match status" value="1"/>
</dbReference>
<evidence type="ECO:0000313" key="3">
    <source>
        <dbReference type="Proteomes" id="UP000269692"/>
    </source>
</evidence>
<dbReference type="AlphaFoldDB" id="A0A3L7A704"/>
<dbReference type="GO" id="GO:0008757">
    <property type="term" value="F:S-adenosylmethionine-dependent methyltransferase activity"/>
    <property type="evidence" value="ECO:0007669"/>
    <property type="project" value="InterPro"/>
</dbReference>
<dbReference type="InterPro" id="IPR013216">
    <property type="entry name" value="Methyltransf_11"/>
</dbReference>
<comment type="caution">
    <text evidence="2">The sequence shown here is derived from an EMBL/GenBank/DDBJ whole genome shotgun (WGS) entry which is preliminary data.</text>
</comment>
<keyword evidence="3" id="KW-1185">Reference proteome</keyword>
<dbReference type="CDD" id="cd02440">
    <property type="entry name" value="AdoMet_MTases"/>
    <property type="match status" value="1"/>
</dbReference>
<reference evidence="2 3" key="1">
    <citation type="submission" date="2018-10" db="EMBL/GenBank/DDBJ databases">
        <title>Xanthobacter tagetidis genome sequencing and assembly.</title>
        <authorList>
            <person name="Maclea K.S."/>
            <person name="Goen A.E."/>
            <person name="Fatima S.A."/>
        </authorList>
    </citation>
    <scope>NUCLEOTIDE SEQUENCE [LARGE SCALE GENOMIC DNA]</scope>
    <source>
        <strain evidence="2 3">ATCC 700314</strain>
    </source>
</reference>
<proteinExistence type="predicted"/>
<sequence>MASWISFWDAANAVYVNGHHKAVHYLRIAADLARFVPAPDARILDFGCGEALSAPCLAEQCGQLVLCDAAPTVRAALKARHAGNPKIAVLSPEEVAALPDGSFRLIIVNSVLQYIPKADLPDLLAGWRRLLVKGGSLLLADVIPPSVGMAKDAAALLTFASKEGFLLAALVGLARNAVSPYRKLRSELGLTVYEEEEMLRLLEAARLPASRVKPNVGHNQNRMAFQAFRLR</sequence>